<reference evidence="2 3" key="1">
    <citation type="submission" date="2013-08" db="EMBL/GenBank/DDBJ databases">
        <authorList>
            <person name="Weinstock G."/>
            <person name="Sodergren E."/>
            <person name="Wylie T."/>
            <person name="Fulton L."/>
            <person name="Fulton R."/>
            <person name="Fronick C."/>
            <person name="O'Laughlin M."/>
            <person name="Godfrey J."/>
            <person name="Miner T."/>
            <person name="Herter B."/>
            <person name="Appelbaum E."/>
            <person name="Cordes M."/>
            <person name="Lek S."/>
            <person name="Wollam A."/>
            <person name="Pepin K.H."/>
            <person name="Palsikar V.B."/>
            <person name="Mitreva M."/>
            <person name="Wilson R.K."/>
        </authorList>
    </citation>
    <scope>NUCLEOTIDE SEQUENCE [LARGE SCALE GENOMIC DNA]</scope>
    <source>
        <strain evidence="2 3">ATCC 700627</strain>
    </source>
</reference>
<gene>
    <name evidence="2" type="ORF">HMPREF1983_00162</name>
</gene>
<evidence type="ECO:0000313" key="3">
    <source>
        <dbReference type="Proteomes" id="UP000016637"/>
    </source>
</evidence>
<feature type="signal peptide" evidence="1">
    <location>
        <begin position="1"/>
        <end position="22"/>
    </location>
</feature>
<feature type="chain" id="PRO_5004634219" description="DUF1307 domain-containing protein" evidence="1">
    <location>
        <begin position="23"/>
        <end position="146"/>
    </location>
</feature>
<dbReference type="RefSeq" id="WP_021752241.1">
    <property type="nucleotide sequence ID" value="NZ_KI271790.1"/>
</dbReference>
<dbReference type="Gene3D" id="3.30.1830.10">
    <property type="entry name" value="YehR-like"/>
    <property type="match status" value="1"/>
</dbReference>
<keyword evidence="3" id="KW-1185">Reference proteome</keyword>
<organism evidence="2 3">
    <name type="scientific">Gemella bergeri ATCC 700627</name>
    <dbReference type="NCBI Taxonomy" id="1321820"/>
    <lineage>
        <taxon>Bacteria</taxon>
        <taxon>Bacillati</taxon>
        <taxon>Bacillota</taxon>
        <taxon>Bacilli</taxon>
        <taxon>Bacillales</taxon>
        <taxon>Gemellaceae</taxon>
        <taxon>Gemella</taxon>
    </lineage>
</organism>
<protein>
    <recommendedName>
        <fullName evidence="4">DUF1307 domain-containing protein</fullName>
    </recommendedName>
</protein>
<dbReference type="Pfam" id="PF06998">
    <property type="entry name" value="DUF1307"/>
    <property type="match status" value="1"/>
</dbReference>
<dbReference type="InterPro" id="IPR009736">
    <property type="entry name" value="DUF1307"/>
</dbReference>
<keyword evidence="1" id="KW-0732">Signal</keyword>
<evidence type="ECO:0000256" key="1">
    <source>
        <dbReference type="SAM" id="SignalP"/>
    </source>
</evidence>
<evidence type="ECO:0000313" key="2">
    <source>
        <dbReference type="EMBL" id="ERK60415.1"/>
    </source>
</evidence>
<dbReference type="PATRIC" id="fig|1321820.3.peg.160"/>
<dbReference type="SUPFAM" id="SSF160704">
    <property type="entry name" value="YehR-like"/>
    <property type="match status" value="1"/>
</dbReference>
<dbReference type="InterPro" id="IPR036699">
    <property type="entry name" value="YehR-like_sf"/>
</dbReference>
<dbReference type="AlphaFoldDB" id="U2QC34"/>
<dbReference type="Proteomes" id="UP000016637">
    <property type="component" value="Unassembled WGS sequence"/>
</dbReference>
<proteinExistence type="predicted"/>
<sequence length="146" mass="16788">MKKILKLLTVLLTVTLILTACSREKTKVFTQTHDQQNNEITIYYKGDLVNRIVNVSTINELGADKDAAIKSIKESIKEHYGDIEGLTYEFEEKDDKLIMKSVLDYTKIDYDKAKAKLSFNKASLDEERKLSNVEKRIIDNNGKEKK</sequence>
<comment type="caution">
    <text evidence="2">The sequence shown here is derived from an EMBL/GenBank/DDBJ whole genome shotgun (WGS) entry which is preliminary data.</text>
</comment>
<accession>U2QC34</accession>
<dbReference type="EMBL" id="AWVP01000009">
    <property type="protein sequence ID" value="ERK60415.1"/>
    <property type="molecule type" value="Genomic_DNA"/>
</dbReference>
<evidence type="ECO:0008006" key="4">
    <source>
        <dbReference type="Google" id="ProtNLM"/>
    </source>
</evidence>
<dbReference type="PROSITE" id="PS51257">
    <property type="entry name" value="PROKAR_LIPOPROTEIN"/>
    <property type="match status" value="1"/>
</dbReference>
<dbReference type="eggNOG" id="COG4808">
    <property type="taxonomic scope" value="Bacteria"/>
</dbReference>
<name>U2QC34_9BACL</name>
<dbReference type="HOGENOM" id="CLU_1765405_0_0_9"/>